<evidence type="ECO:0008006" key="3">
    <source>
        <dbReference type="Google" id="ProtNLM"/>
    </source>
</evidence>
<dbReference type="STRING" id="1513271.XM47_04450"/>
<dbReference type="Proteomes" id="UP000037600">
    <property type="component" value="Unassembled WGS sequence"/>
</dbReference>
<protein>
    <recommendedName>
        <fullName evidence="3">Helix-turn-helix domain-containing protein</fullName>
    </recommendedName>
</protein>
<proteinExistence type="predicted"/>
<organism evidence="1 2">
    <name type="scientific">Catenovulum maritimum</name>
    <dbReference type="NCBI Taxonomy" id="1513271"/>
    <lineage>
        <taxon>Bacteria</taxon>
        <taxon>Pseudomonadati</taxon>
        <taxon>Pseudomonadota</taxon>
        <taxon>Gammaproteobacteria</taxon>
        <taxon>Alteromonadales</taxon>
        <taxon>Alteromonadaceae</taxon>
        <taxon>Catenovulum</taxon>
    </lineage>
</organism>
<dbReference type="AlphaFoldDB" id="A0A0J8GU10"/>
<reference evidence="1 2" key="1">
    <citation type="submission" date="2015-04" db="EMBL/GenBank/DDBJ databases">
        <title>Draft Genome Sequence of the Novel Agar-Digesting Marine Bacterium Q1.</title>
        <authorList>
            <person name="Li Y."/>
            <person name="Li D."/>
            <person name="Chen G."/>
            <person name="Du Z."/>
        </authorList>
    </citation>
    <scope>NUCLEOTIDE SEQUENCE [LARGE SCALE GENOMIC DNA]</scope>
    <source>
        <strain evidence="1 2">Q1</strain>
    </source>
</reference>
<dbReference type="OrthoDB" id="5772224at2"/>
<evidence type="ECO:0000313" key="2">
    <source>
        <dbReference type="Proteomes" id="UP000037600"/>
    </source>
</evidence>
<accession>A0A0J8GU10</accession>
<dbReference type="EMBL" id="LAZL01000005">
    <property type="protein sequence ID" value="KMT66250.1"/>
    <property type="molecule type" value="Genomic_DNA"/>
</dbReference>
<keyword evidence="2" id="KW-1185">Reference proteome</keyword>
<gene>
    <name evidence="1" type="ORF">XM47_04450</name>
</gene>
<comment type="caution">
    <text evidence="1">The sequence shown here is derived from an EMBL/GenBank/DDBJ whole genome shotgun (WGS) entry which is preliminary data.</text>
</comment>
<name>A0A0J8GU10_9ALTE</name>
<dbReference type="Gene3D" id="1.10.1660.10">
    <property type="match status" value="1"/>
</dbReference>
<sequence>MSLMTVKEVAEFLGVQDLRVLRLEREHLLVAKDKDSEGSPLFEKDAVEKYKELAKRLGGL</sequence>
<evidence type="ECO:0000313" key="1">
    <source>
        <dbReference type="EMBL" id="KMT66250.1"/>
    </source>
</evidence>
<dbReference type="RefSeq" id="WP_048690224.1">
    <property type="nucleotide sequence ID" value="NZ_KQ130484.1"/>
</dbReference>
<dbReference type="PATRIC" id="fig|1513271.3.peg.921"/>